<proteinExistence type="predicted"/>
<keyword evidence="2" id="KW-1185">Reference proteome</keyword>
<organism evidence="1 2">
    <name type="scientific">Flavobacterium sedimenticola</name>
    <dbReference type="NCBI Taxonomy" id="3043286"/>
    <lineage>
        <taxon>Bacteria</taxon>
        <taxon>Pseudomonadati</taxon>
        <taxon>Bacteroidota</taxon>
        <taxon>Flavobacteriia</taxon>
        <taxon>Flavobacteriales</taxon>
        <taxon>Flavobacteriaceae</taxon>
        <taxon>Flavobacterium</taxon>
    </lineage>
</organism>
<accession>A0ABT6XMB1</accession>
<dbReference type="EMBL" id="JASGBP010000001">
    <property type="protein sequence ID" value="MDI9256226.1"/>
    <property type="molecule type" value="Genomic_DNA"/>
</dbReference>
<sequence length="142" mass="16375">MNRKNILKKIVWSILAITLLLFGILVYHIANARPIENATIQVSRIDFDRPFDSLGTIDIKQKLHRIPGVKSEIIVKKNVVVYFHDNTVADSKKVYDELMTKGNYKAERFVLPANIAMQQACPVMKKDSFKYKFSKFIQGIFN</sequence>
<comment type="caution">
    <text evidence="1">The sequence shown here is derived from an EMBL/GenBank/DDBJ whole genome shotgun (WGS) entry which is preliminary data.</text>
</comment>
<evidence type="ECO:0000313" key="1">
    <source>
        <dbReference type="EMBL" id="MDI9256226.1"/>
    </source>
</evidence>
<dbReference type="RefSeq" id="WP_283237909.1">
    <property type="nucleotide sequence ID" value="NZ_JASGBP010000001.1"/>
</dbReference>
<evidence type="ECO:0000313" key="2">
    <source>
        <dbReference type="Proteomes" id="UP001230035"/>
    </source>
</evidence>
<reference evidence="1 2" key="1">
    <citation type="submission" date="2023-05" db="EMBL/GenBank/DDBJ databases">
        <title>Flavobacterium sedimenti sp. nov., isolated from the sediment.</title>
        <authorList>
            <person name="Wu N."/>
        </authorList>
    </citation>
    <scope>NUCLEOTIDE SEQUENCE [LARGE SCALE GENOMIC DNA]</scope>
    <source>
        <strain evidence="1 2">YZ-48</strain>
    </source>
</reference>
<name>A0ABT6XMB1_9FLAO</name>
<gene>
    <name evidence="1" type="ORF">QHT84_02225</name>
</gene>
<protein>
    <recommendedName>
        <fullName evidence="3">HMA domain-containing protein</fullName>
    </recommendedName>
</protein>
<dbReference type="Proteomes" id="UP001230035">
    <property type="component" value="Unassembled WGS sequence"/>
</dbReference>
<evidence type="ECO:0008006" key="3">
    <source>
        <dbReference type="Google" id="ProtNLM"/>
    </source>
</evidence>